<dbReference type="RefSeq" id="WP_047262454.1">
    <property type="nucleotide sequence ID" value="NZ_CP011542.1"/>
</dbReference>
<dbReference type="EMBL" id="CP011542">
    <property type="protein sequence ID" value="AKK06428.1"/>
    <property type="molecule type" value="Genomic_DNA"/>
</dbReference>
<reference evidence="1 2" key="1">
    <citation type="journal article" date="2015" name="Genome Announc.">
        <title>Complete Genome Sequence of the Type Strain Corynebacterium mustelae DSM 45274, Isolated from Various Tissues of a Male Ferret with Lethal Sepsis.</title>
        <authorList>
            <person name="Ruckert C."/>
            <person name="Eimer J."/>
            <person name="Winkler A."/>
            <person name="Tauch A."/>
        </authorList>
    </citation>
    <scope>NUCLEOTIDE SEQUENCE [LARGE SCALE GENOMIC DNA]</scope>
    <source>
        <strain evidence="1 2">DSM 45274</strain>
    </source>
</reference>
<dbReference type="PATRIC" id="fig|571915.4.peg.2248"/>
<reference evidence="2" key="2">
    <citation type="submission" date="2015-05" db="EMBL/GenBank/DDBJ databases">
        <title>Complete genome sequence of Corynebacterium mustelae DSM 45274, isolated from various tissues of a male ferret with lethal sepsis.</title>
        <authorList>
            <person name="Ruckert C."/>
            <person name="Albersmeier A."/>
            <person name="Winkler A."/>
            <person name="Tauch A."/>
        </authorList>
    </citation>
    <scope>NUCLEOTIDE SEQUENCE [LARGE SCALE GENOMIC DNA]</scope>
    <source>
        <strain evidence="2">DSM 45274</strain>
    </source>
</reference>
<gene>
    <name evidence="1" type="ORF">CMUST_10560</name>
</gene>
<dbReference type="STRING" id="571915.CMUST_10560"/>
<protein>
    <submittedName>
        <fullName evidence="1">Uncharacterized protein</fullName>
    </submittedName>
</protein>
<evidence type="ECO:0000313" key="1">
    <source>
        <dbReference type="EMBL" id="AKK06428.1"/>
    </source>
</evidence>
<organism evidence="1 2">
    <name type="scientific">Corynebacterium mustelae</name>
    <dbReference type="NCBI Taxonomy" id="571915"/>
    <lineage>
        <taxon>Bacteria</taxon>
        <taxon>Bacillati</taxon>
        <taxon>Actinomycetota</taxon>
        <taxon>Actinomycetes</taxon>
        <taxon>Mycobacteriales</taxon>
        <taxon>Corynebacteriaceae</taxon>
        <taxon>Corynebacterium</taxon>
    </lineage>
</organism>
<dbReference type="KEGG" id="cmv:CMUST_10560"/>
<proteinExistence type="predicted"/>
<name>A0A0G3H3M1_9CORY</name>
<keyword evidence="2" id="KW-1185">Reference proteome</keyword>
<dbReference type="OrthoDB" id="218750at2"/>
<accession>A0A0G3H3M1</accession>
<dbReference type="Proteomes" id="UP000035199">
    <property type="component" value="Chromosome"/>
</dbReference>
<evidence type="ECO:0000313" key="2">
    <source>
        <dbReference type="Proteomes" id="UP000035199"/>
    </source>
</evidence>
<sequence length="1465" mass="164834">MIRLHYTQHPNDAPLVAVTYTAEIPLPPVIRLVAEPLIEAESLYLDTFGLKETTRHNCGFTPKRAAGFPAWPILTDPGNAKHALDLMKELQWVRRQAKHKPGNVKQRIGELAEKLQGSVPHFIPTFFEEVARIFIEAENLNYAKQFFTKAREVERTHALVIDNDRHAYAFDEFAGCGVVGAKTFTQESRDAAARMTPHDAYDYFFRLLIDQCKAGAGLYANALKDLHFLGKKAGLKPRDIDVAFTAAYLPTRSFPHSSEAVLARIVKVLPALVKNEPELAEIIYTTIPDLWNVYDYVTVLQGVKLWEPLCADSEKFASWIATIVDHHETNWKFFHVSHVDLLNQIVAHKDVLEGTFLPLSYGFYHLDYLDAFSAAGIQWVEEAHIKQRWKSKESCHCGCSGKFEFSHWCEDHHRDLGFLVEQDKVREALVASIPSEYLATKLDALFSSEPVKQLISLKLTRLREFRSNVTGSKELWADLDKSRKHLHHPRLRALYPELIAEILHIDPAAELAERLRRGTLVEYIWPTFESHIQSPRTYSTNFSSTYPWVCVKKREKLTVFSGEKVREFAFPHDLRWMRAIPTDDDVFLLLSGDKLFRDKWMWVNDGTVFDIKPEVLRFFGAETVSAFEGTVYFGKTPIRNGDLSEVPSGFQLGFGPVYAIGIHVKYPYEEIIDRDVTVLPGEKTISGEAFHEKFRRGELSGLDLPQVSAVATKHNAEIDFKHSFTATVTEQTTDSPFGVEGDRLFSIALCTKEQQDFRVSPLGVFATDAFVIKRPSEGVWYLDNGVKPSLIDAETGSPVAGSLTDQGVEHILNDLPLHGFHFLRPRNEQVSARMRSCSYEQAAELLANPLKILDFASGDETLAAAIAGIIVEISNIHLVSLKLPQVESVPAPLHYLYKTVQPVEVSEQEIPEPPNLDSAHPHKDFAVALVDLASILGKTRNSGNVHVLREAQFIFDTIGREKLWLAWLASPVLSLDMVRSYHALLSWCVQHGVLGVWRRRSFAEDRVFADMRTRWVSSRMFLGYHDGFGYLWNPSVTSPPDEPVVEEAFDDELFMPSEKFTQALDKILTWHENRHVASAGMDFSWTTTTVTHAAEDAASVTSLPPHVWALLFAGVCFNSETTLGEERDATLSQLLGLPATTIRSFPRKAMTIFDGRHAIFHALAWHDGYLEEGPSITNLRAAWESLWGPAWIHLSDEMWDQIPASLQPMVDAGFHSSAPDATNSRYGETADLLSVYLHLAHLVEPGSASAQALAMRLQHAIEDPDLLIHRGLTLSVKPFTDRQGKPLPSANKGTLDALLTYLTQGTPIVGFKQDPQVTAPDVVSDAAKTLNLTADAARYFLQLLALPNPTDANIQQWNSWDRKHLNQVIAELASTDLVVQAQRAGSGRSVFLPGPWYDVPSVRPALEAWKTPHYLLWEEATNRPLVKTCPPLLPYPELFHEVWQRYKTGDSPQYEPPASLHNPKN</sequence>